<name>A0A0F8YVF5_9ZZZZ</name>
<proteinExistence type="predicted"/>
<gene>
    <name evidence="1" type="ORF">LCGC14_3109400</name>
</gene>
<comment type="caution">
    <text evidence="1">The sequence shown here is derived from an EMBL/GenBank/DDBJ whole genome shotgun (WGS) entry which is preliminary data.</text>
</comment>
<protein>
    <submittedName>
        <fullName evidence="1">Uncharacterized protein</fullName>
    </submittedName>
</protein>
<reference evidence="1" key="1">
    <citation type="journal article" date="2015" name="Nature">
        <title>Complex archaea that bridge the gap between prokaryotes and eukaryotes.</title>
        <authorList>
            <person name="Spang A."/>
            <person name="Saw J.H."/>
            <person name="Jorgensen S.L."/>
            <person name="Zaremba-Niedzwiedzka K."/>
            <person name="Martijn J."/>
            <person name="Lind A.E."/>
            <person name="van Eijk R."/>
            <person name="Schleper C."/>
            <person name="Guy L."/>
            <person name="Ettema T.J."/>
        </authorList>
    </citation>
    <scope>NUCLEOTIDE SEQUENCE</scope>
</reference>
<evidence type="ECO:0000313" key="1">
    <source>
        <dbReference type="EMBL" id="KKK51991.1"/>
    </source>
</evidence>
<feature type="non-terminal residue" evidence="1">
    <location>
        <position position="1"/>
    </location>
</feature>
<dbReference type="EMBL" id="LAZR01067240">
    <property type="protein sequence ID" value="KKK51991.1"/>
    <property type="molecule type" value="Genomic_DNA"/>
</dbReference>
<organism evidence="1">
    <name type="scientific">marine sediment metagenome</name>
    <dbReference type="NCBI Taxonomy" id="412755"/>
    <lineage>
        <taxon>unclassified sequences</taxon>
        <taxon>metagenomes</taxon>
        <taxon>ecological metagenomes</taxon>
    </lineage>
</organism>
<accession>A0A0F8YVF5</accession>
<dbReference type="AlphaFoldDB" id="A0A0F8YVF5"/>
<sequence>TPEEVVTTAEAFLKFLIKEEDE</sequence>